<dbReference type="PANTHER" id="PTHR41786">
    <property type="entry name" value="MOTILITY ACCESSORY FACTOR MAF"/>
    <property type="match status" value="1"/>
</dbReference>
<organism evidence="2 3">
    <name type="scientific">Parageobacillus thermoglucosidasius</name>
    <name type="common">Geobacillus thermoglucosidasius</name>
    <dbReference type="NCBI Taxonomy" id="1426"/>
    <lineage>
        <taxon>Bacteria</taxon>
        <taxon>Bacillati</taxon>
        <taxon>Bacillota</taxon>
        <taxon>Bacilli</taxon>
        <taxon>Bacillales</taxon>
        <taxon>Anoxybacillaceae</taxon>
        <taxon>Parageobacillus</taxon>
    </lineage>
</organism>
<dbReference type="Pfam" id="PF01973">
    <property type="entry name" value="MptE-like"/>
    <property type="match status" value="1"/>
</dbReference>
<accession>A0A1B7KQM8</accession>
<name>A0A1B7KQM8_PARTM</name>
<feature type="domain" description="6-hydroxymethylpterin diphosphokinase MptE-like" evidence="1">
    <location>
        <begin position="173"/>
        <end position="343"/>
    </location>
</feature>
<evidence type="ECO:0000259" key="1">
    <source>
        <dbReference type="Pfam" id="PF01973"/>
    </source>
</evidence>
<dbReference type="RefSeq" id="WP_064552182.1">
    <property type="nucleotide sequence ID" value="NZ_LXMA01000034.1"/>
</dbReference>
<gene>
    <name evidence="2" type="ORF">A7K69_09720</name>
</gene>
<comment type="caution">
    <text evidence="2">The sequence shown here is derived from an EMBL/GenBank/DDBJ whole genome shotgun (WGS) entry which is preliminary data.</text>
</comment>
<dbReference type="PANTHER" id="PTHR41786:SF1">
    <property type="entry name" value="6-HYDROXYMETHYLPTERIN DIPHOSPHOKINASE MPTE-LIKE DOMAIN-CONTAINING PROTEIN"/>
    <property type="match status" value="1"/>
</dbReference>
<dbReference type="AlphaFoldDB" id="A0A1B7KQM8"/>
<dbReference type="OrthoDB" id="5291305at2"/>
<dbReference type="InterPro" id="IPR002826">
    <property type="entry name" value="MptE-like"/>
</dbReference>
<evidence type="ECO:0000313" key="3">
    <source>
        <dbReference type="Proteomes" id="UP000078290"/>
    </source>
</evidence>
<dbReference type="Proteomes" id="UP000078290">
    <property type="component" value="Unassembled WGS sequence"/>
</dbReference>
<sequence>MNNDLKEYEIVEETSKSGHRIYKVNNYYLHSKYDPIREAEKFAERHYKKNHLHILFGVGSGYIAKALSEKMTDEEFLIIVEPIEFLADKQLEEESELERCIIIKGEDQELFEKIYEPFGNTFGKRVSVVCSPNYDKVCSSYYHSILRIVKDHIYMQQVNINTIKYFSKEWQKNFTLNLFYAYDDVPLKCLEHIYNVPVVVASGGPSLTKQIPLLKKVRKHILLISSGSTINSLLKYDIEPDFIVTIDGGINNYRHFETIELKQARIIYSLSNHEKIRERFNRRSFVFISNIDDDLKIYAQKLLNKEIDGILGGASVANFALNIAYMISKGPVALIGQDLAYTDNKTHAEHNKNFRKIDETYIKQRGLFYTEGYYGGQVLTDYTFFTMKHNFERLLQTFSQPERIYNCTEGGVKLEGYQQLSFQEFCDRYVDTNKNVPMFDIDSYPHRDIQEWKEFLVRIENEIRLHDKVKRLAEEAVLLLKRNVSDTAFDAKILKKLDKIDEQLKPIFDEGMMSLIAQPIVLDTFNNYLEKENETEQETYQRVYARSMDLYSRLQEAAIDSKSYFMQLKEKIKNKIISMDKREKDDESHLRNTR</sequence>
<protein>
    <recommendedName>
        <fullName evidence="1">6-hydroxymethylpterin diphosphokinase MptE-like domain-containing protein</fullName>
    </recommendedName>
</protein>
<dbReference type="EMBL" id="LXMA01000034">
    <property type="protein sequence ID" value="OAT72397.1"/>
    <property type="molecule type" value="Genomic_DNA"/>
</dbReference>
<reference evidence="3" key="1">
    <citation type="submission" date="2016-05" db="EMBL/GenBank/DDBJ databases">
        <authorList>
            <person name="Wang W."/>
            <person name="Zhu L."/>
        </authorList>
    </citation>
    <scope>NUCLEOTIDE SEQUENCE [LARGE SCALE GENOMIC DNA]</scope>
    <source>
        <strain evidence="3">W-2</strain>
    </source>
</reference>
<proteinExistence type="predicted"/>
<evidence type="ECO:0000313" key="2">
    <source>
        <dbReference type="EMBL" id="OAT72397.1"/>
    </source>
</evidence>